<sequence>MKKLLFSVLFISLLIFQNANGQEYFEGYIFYTYEYFTLEGENITKQKQEMLFKEQHYYIKEGNYVAFDHEEDLMQLYNQKGNLYFYKKGDIVYKLDAGNWAQGKTNYSKTKEKAKILKYRCESIKNDKSVTFYSNKIKVNPANFESHKFGDWSGYLEFTNGALALRIVTFYDDYYQVMTANKIVPMKLDDAKFDIEKVLNVK</sequence>
<comment type="caution">
    <text evidence="2">The sequence shown here is derived from an EMBL/GenBank/DDBJ whole genome shotgun (WGS) entry which is preliminary data.</text>
</comment>
<evidence type="ECO:0000256" key="1">
    <source>
        <dbReference type="SAM" id="SignalP"/>
    </source>
</evidence>
<proteinExistence type="predicted"/>
<reference evidence="2" key="1">
    <citation type="submission" date="2022-03" db="EMBL/GenBank/DDBJ databases">
        <title>De novo assembled genomes of Belliella spp. (Cyclobacteriaceae) strains.</title>
        <authorList>
            <person name="Szabo A."/>
            <person name="Korponai K."/>
            <person name="Felfoldi T."/>
        </authorList>
    </citation>
    <scope>NUCLEOTIDE SEQUENCE</scope>
    <source>
        <strain evidence="2">DSM 107340</strain>
    </source>
</reference>
<feature type="chain" id="PRO_5045680229" description="GLPGLI family protein" evidence="1">
    <location>
        <begin position="22"/>
        <end position="202"/>
    </location>
</feature>
<accession>A0ABS9UQV4</accession>
<evidence type="ECO:0000313" key="2">
    <source>
        <dbReference type="EMBL" id="MCH7398908.1"/>
    </source>
</evidence>
<organism evidence="2 3">
    <name type="scientific">Belliella calami</name>
    <dbReference type="NCBI Taxonomy" id="2923436"/>
    <lineage>
        <taxon>Bacteria</taxon>
        <taxon>Pseudomonadati</taxon>
        <taxon>Bacteroidota</taxon>
        <taxon>Cytophagia</taxon>
        <taxon>Cytophagales</taxon>
        <taxon>Cyclobacteriaceae</taxon>
        <taxon>Belliella</taxon>
    </lineage>
</organism>
<dbReference type="RefSeq" id="WP_241275406.1">
    <property type="nucleotide sequence ID" value="NZ_JAKZGS010000010.1"/>
</dbReference>
<keyword evidence="3" id="KW-1185">Reference proteome</keyword>
<keyword evidence="1" id="KW-0732">Signal</keyword>
<dbReference type="EMBL" id="JAKZGS010000010">
    <property type="protein sequence ID" value="MCH7398908.1"/>
    <property type="molecule type" value="Genomic_DNA"/>
</dbReference>
<gene>
    <name evidence="2" type="ORF">MM236_12960</name>
</gene>
<protein>
    <recommendedName>
        <fullName evidence="4">GLPGLI family protein</fullName>
    </recommendedName>
</protein>
<name>A0ABS9UQV4_9BACT</name>
<evidence type="ECO:0008006" key="4">
    <source>
        <dbReference type="Google" id="ProtNLM"/>
    </source>
</evidence>
<feature type="signal peptide" evidence="1">
    <location>
        <begin position="1"/>
        <end position="21"/>
    </location>
</feature>
<evidence type="ECO:0000313" key="3">
    <source>
        <dbReference type="Proteomes" id="UP001165488"/>
    </source>
</evidence>
<dbReference type="Proteomes" id="UP001165488">
    <property type="component" value="Unassembled WGS sequence"/>
</dbReference>